<dbReference type="InterPro" id="IPR005337">
    <property type="entry name" value="RapZ-like"/>
</dbReference>
<comment type="caution">
    <text evidence="4">Lacks conserved residue(s) required for the propagation of feature annotation.</text>
</comment>
<organism evidence="7 8">
    <name type="scientific">Williamsia herbipolensis</name>
    <dbReference type="NCBI Taxonomy" id="1603258"/>
    <lineage>
        <taxon>Bacteria</taxon>
        <taxon>Bacillati</taxon>
        <taxon>Actinomycetota</taxon>
        <taxon>Actinomycetes</taxon>
        <taxon>Mycobacteriales</taxon>
        <taxon>Nocardiaceae</taxon>
        <taxon>Williamsia</taxon>
    </lineage>
</organism>
<dbReference type="Pfam" id="PF03668">
    <property type="entry name" value="RapZ-like_N"/>
    <property type="match status" value="1"/>
</dbReference>
<proteinExistence type="inferred from homology"/>
<keyword evidence="2 4" id="KW-0067">ATP-binding</keyword>
<dbReference type="AlphaFoldDB" id="A0AAU4K3L8"/>
<dbReference type="InterPro" id="IPR053930">
    <property type="entry name" value="RapZ-like_N"/>
</dbReference>
<reference evidence="7 8" key="1">
    <citation type="submission" date="2022-10" db="EMBL/GenBank/DDBJ databases">
        <title>The complete genomes of actinobacterial strains from the NBC collection.</title>
        <authorList>
            <person name="Joergensen T.S."/>
            <person name="Alvarez Arevalo M."/>
            <person name="Sterndorff E.B."/>
            <person name="Faurdal D."/>
            <person name="Vuksanovic O."/>
            <person name="Mourched A.-S."/>
            <person name="Charusanti P."/>
            <person name="Shaw S."/>
            <person name="Blin K."/>
            <person name="Weber T."/>
        </authorList>
    </citation>
    <scope>NUCLEOTIDE SEQUENCE [LARGE SCALE GENOMIC DNA]</scope>
    <source>
        <strain evidence="7 8">NBC_00319</strain>
    </source>
</reference>
<dbReference type="PIRSF" id="PIRSF005052">
    <property type="entry name" value="P-loopkin"/>
    <property type="match status" value="1"/>
</dbReference>
<accession>A0AAU4K3L8</accession>
<evidence type="ECO:0000256" key="4">
    <source>
        <dbReference type="HAMAP-Rule" id="MF_00636"/>
    </source>
</evidence>
<dbReference type="InterPro" id="IPR053931">
    <property type="entry name" value="RapZ_C"/>
</dbReference>
<gene>
    <name evidence="7" type="primary">rapZ</name>
    <name evidence="7" type="ORF">OG579_01930</name>
</gene>
<dbReference type="GO" id="GO:0005525">
    <property type="term" value="F:GTP binding"/>
    <property type="evidence" value="ECO:0007669"/>
    <property type="project" value="UniProtKB-UniRule"/>
</dbReference>
<evidence type="ECO:0000256" key="1">
    <source>
        <dbReference type="ARBA" id="ARBA00022741"/>
    </source>
</evidence>
<evidence type="ECO:0000259" key="6">
    <source>
        <dbReference type="Pfam" id="PF22740"/>
    </source>
</evidence>
<keyword evidence="3 4" id="KW-0342">GTP-binding</keyword>
<evidence type="ECO:0000256" key="2">
    <source>
        <dbReference type="ARBA" id="ARBA00022840"/>
    </source>
</evidence>
<evidence type="ECO:0000313" key="8">
    <source>
        <dbReference type="Proteomes" id="UP001432128"/>
    </source>
</evidence>
<dbReference type="InterPro" id="IPR027417">
    <property type="entry name" value="P-loop_NTPase"/>
</dbReference>
<dbReference type="Gene3D" id="3.40.50.300">
    <property type="entry name" value="P-loop containing nucleotide triphosphate hydrolases"/>
    <property type="match status" value="1"/>
</dbReference>
<feature type="domain" description="RapZ C-terminal" evidence="6">
    <location>
        <begin position="173"/>
        <end position="277"/>
    </location>
</feature>
<name>A0AAU4K3L8_9NOCA</name>
<feature type="domain" description="RapZ-like N-terminal" evidence="5">
    <location>
        <begin position="11"/>
        <end position="165"/>
    </location>
</feature>
<evidence type="ECO:0000313" key="7">
    <source>
        <dbReference type="EMBL" id="WUM20622.1"/>
    </source>
</evidence>
<dbReference type="PANTHER" id="PTHR30448">
    <property type="entry name" value="RNASE ADAPTER PROTEIN RAPZ"/>
    <property type="match status" value="1"/>
</dbReference>
<dbReference type="GO" id="GO:0005524">
    <property type="term" value="F:ATP binding"/>
    <property type="evidence" value="ECO:0007669"/>
    <property type="project" value="UniProtKB-UniRule"/>
</dbReference>
<keyword evidence="1 4" id="KW-0547">Nucleotide-binding</keyword>
<sequence>MSGGVGPGAEMDVLLVTGMSGAGRGTVAKLLEDLGWYVADNVPASLIADMVSVARSDDPALTRLAMVMRAGAARFAGEVAELRGELAAAGHRPRLLFLDADDAALVRRFEQVRRRHPLQDNGTLIEAIGRERSVLSTVAESADLVVDTSTLSVTALREIVDNAFAQPSATDVRITLQSFGFKYGLPIDADLVADVRFLPNPYWIPELRELNGLDQPVSQYVLRQEGAEEYLAALEQVIRLTARGYQREGKRYMTVAIGCTGGKHRSVAMSREMCGRLSIPADRGEQGPTAAENRAFDARVAHRDLGRE</sequence>
<evidence type="ECO:0000256" key="3">
    <source>
        <dbReference type="ARBA" id="ARBA00023134"/>
    </source>
</evidence>
<dbReference type="Pfam" id="PF22740">
    <property type="entry name" value="PapZ_C"/>
    <property type="match status" value="1"/>
</dbReference>
<dbReference type="HAMAP" id="MF_00636">
    <property type="entry name" value="RapZ_like"/>
    <property type="match status" value="1"/>
</dbReference>
<protein>
    <submittedName>
        <fullName evidence="7">RNase adapter RapZ</fullName>
    </submittedName>
</protein>
<evidence type="ECO:0000259" key="5">
    <source>
        <dbReference type="Pfam" id="PF03668"/>
    </source>
</evidence>
<dbReference type="PANTHER" id="PTHR30448:SF0">
    <property type="entry name" value="RNASE ADAPTER PROTEIN RAPZ"/>
    <property type="match status" value="1"/>
</dbReference>
<dbReference type="NCBIfam" id="NF003828">
    <property type="entry name" value="PRK05416.1"/>
    <property type="match status" value="1"/>
</dbReference>
<dbReference type="SUPFAM" id="SSF52540">
    <property type="entry name" value="P-loop containing nucleoside triphosphate hydrolases"/>
    <property type="match status" value="1"/>
</dbReference>
<feature type="binding site" evidence="4">
    <location>
        <begin position="18"/>
        <end position="25"/>
    </location>
    <ligand>
        <name>ATP</name>
        <dbReference type="ChEBI" id="CHEBI:30616"/>
    </ligand>
</feature>
<dbReference type="KEGG" id="whr:OG579_01930"/>
<dbReference type="EMBL" id="CP108021">
    <property type="protein sequence ID" value="WUM20622.1"/>
    <property type="molecule type" value="Genomic_DNA"/>
</dbReference>
<dbReference type="Proteomes" id="UP001432128">
    <property type="component" value="Chromosome"/>
</dbReference>
<keyword evidence="8" id="KW-1185">Reference proteome</keyword>